<name>A0A1S3I7R2_LINAN</name>
<protein>
    <submittedName>
        <fullName evidence="3">Uncharacterized protein LOC106161821</fullName>
    </submittedName>
</protein>
<reference evidence="3" key="1">
    <citation type="submission" date="2025-08" db="UniProtKB">
        <authorList>
            <consortium name="RefSeq"/>
        </authorList>
    </citation>
    <scope>IDENTIFICATION</scope>
    <source>
        <tissue evidence="3">Gonads</tissue>
    </source>
</reference>
<proteinExistence type="predicted"/>
<dbReference type="Proteomes" id="UP000085678">
    <property type="component" value="Unplaced"/>
</dbReference>
<evidence type="ECO:0000256" key="1">
    <source>
        <dbReference type="SAM" id="Phobius"/>
    </source>
</evidence>
<keyword evidence="2" id="KW-1185">Reference proteome</keyword>
<dbReference type="AlphaFoldDB" id="A0A1S3I7R2"/>
<dbReference type="RefSeq" id="XP_013394305.1">
    <property type="nucleotide sequence ID" value="XM_013538851.1"/>
</dbReference>
<dbReference type="InParanoid" id="A0A1S3I7R2"/>
<dbReference type="GeneID" id="106161821"/>
<organism evidence="2 3">
    <name type="scientific">Lingula anatina</name>
    <name type="common">Brachiopod</name>
    <name type="synonym">Lingula unguis</name>
    <dbReference type="NCBI Taxonomy" id="7574"/>
    <lineage>
        <taxon>Eukaryota</taxon>
        <taxon>Metazoa</taxon>
        <taxon>Spiralia</taxon>
        <taxon>Lophotrochozoa</taxon>
        <taxon>Brachiopoda</taxon>
        <taxon>Linguliformea</taxon>
        <taxon>Lingulata</taxon>
        <taxon>Lingulida</taxon>
        <taxon>Linguloidea</taxon>
        <taxon>Lingulidae</taxon>
        <taxon>Lingula</taxon>
    </lineage>
</organism>
<dbReference type="KEGG" id="lak:106161821"/>
<keyword evidence="1" id="KW-0812">Transmembrane</keyword>
<evidence type="ECO:0000313" key="3">
    <source>
        <dbReference type="RefSeq" id="XP_013394305.1"/>
    </source>
</evidence>
<evidence type="ECO:0000313" key="2">
    <source>
        <dbReference type="Proteomes" id="UP000085678"/>
    </source>
</evidence>
<accession>A0A1S3I7R2</accession>
<keyword evidence="1" id="KW-0472">Membrane</keyword>
<gene>
    <name evidence="3" type="primary">LOC106161821</name>
</gene>
<feature type="transmembrane region" description="Helical" evidence="1">
    <location>
        <begin position="9"/>
        <end position="32"/>
    </location>
</feature>
<sequence length="288" mass="32162">MGIYVRRTLILSLVAVYVAVTLGAGMYSYSYYNPGVNMQFYKYGPWYYRPNTCQKPETPCYNYVLTFISDGSANLTNLRGSRSNVLAHHRLAGRSEADAIEEGKRGAAWLKNKYGIDLTGIPDEAYLDGTKAVTIENGALTFSTLHLPRTAMYRLVTASRGETAEFCNVPISDSGWMIAVNEEFQASGTFNSILPKGARLFYGDYIVSLCDHVTGYGTHFRSPCFNVFRKAKLIIHFENKTYTSLGDVTVLDYDVKESSLGNGRARGVIFTEPNDKMTVRNVLTFSRL</sequence>
<keyword evidence="1" id="KW-1133">Transmembrane helix</keyword>